<accession>H8KPQ6</accession>
<dbReference type="EMBL" id="CP003349">
    <property type="protein sequence ID" value="AFD05954.1"/>
    <property type="molecule type" value="Genomic_DNA"/>
</dbReference>
<gene>
    <name evidence="1" type="ordered locus">Solca_0839</name>
</gene>
<reference evidence="1" key="1">
    <citation type="submission" date="2012-02" db="EMBL/GenBank/DDBJ databases">
        <title>The complete genome of Solitalea canadensis DSM 3403.</title>
        <authorList>
            <consortium name="US DOE Joint Genome Institute (JGI-PGF)"/>
            <person name="Lucas S."/>
            <person name="Copeland A."/>
            <person name="Lapidus A."/>
            <person name="Glavina del Rio T."/>
            <person name="Dalin E."/>
            <person name="Tice H."/>
            <person name="Bruce D."/>
            <person name="Goodwin L."/>
            <person name="Pitluck S."/>
            <person name="Peters L."/>
            <person name="Ovchinnikova G."/>
            <person name="Lu M."/>
            <person name="Kyrpides N."/>
            <person name="Mavromatis K."/>
            <person name="Ivanova N."/>
            <person name="Brettin T."/>
            <person name="Detter J.C."/>
            <person name="Han C."/>
            <person name="Larimer F."/>
            <person name="Land M."/>
            <person name="Hauser L."/>
            <person name="Markowitz V."/>
            <person name="Cheng J.-F."/>
            <person name="Hugenholtz P."/>
            <person name="Woyke T."/>
            <person name="Wu D."/>
            <person name="Spring S."/>
            <person name="Schroeder M."/>
            <person name="Kopitz M."/>
            <person name="Brambilla E."/>
            <person name="Klenk H.-P."/>
            <person name="Eisen J.A."/>
        </authorList>
    </citation>
    <scope>NUCLEOTIDE SEQUENCE</scope>
    <source>
        <strain evidence="1">DSM 3403</strain>
    </source>
</reference>
<dbReference type="STRING" id="929556.Solca_0839"/>
<keyword evidence="2" id="KW-1185">Reference proteome</keyword>
<organism evidence="1 2">
    <name type="scientific">Solitalea canadensis (strain ATCC 29591 / DSM 3403 / JCM 21819 / LMG 8368 / NBRC 15130 / NCIMB 12057 / USAM 9D)</name>
    <name type="common">Flexibacter canadensis</name>
    <dbReference type="NCBI Taxonomy" id="929556"/>
    <lineage>
        <taxon>Bacteria</taxon>
        <taxon>Pseudomonadati</taxon>
        <taxon>Bacteroidota</taxon>
        <taxon>Sphingobacteriia</taxon>
        <taxon>Sphingobacteriales</taxon>
        <taxon>Sphingobacteriaceae</taxon>
        <taxon>Solitalea</taxon>
    </lineage>
</organism>
<evidence type="ECO:0000313" key="1">
    <source>
        <dbReference type="EMBL" id="AFD05954.1"/>
    </source>
</evidence>
<dbReference type="Proteomes" id="UP000007590">
    <property type="component" value="Chromosome"/>
</dbReference>
<protein>
    <submittedName>
        <fullName evidence="1">Uncharacterized protein</fullName>
    </submittedName>
</protein>
<evidence type="ECO:0000313" key="2">
    <source>
        <dbReference type="Proteomes" id="UP000007590"/>
    </source>
</evidence>
<proteinExistence type="predicted"/>
<dbReference type="AlphaFoldDB" id="H8KPQ6"/>
<dbReference type="RefSeq" id="WP_014679182.1">
    <property type="nucleotide sequence ID" value="NC_017770.1"/>
</dbReference>
<name>H8KPQ6_SOLCM</name>
<dbReference type="KEGG" id="scn:Solca_0839"/>
<dbReference type="HOGENOM" id="CLU_1304198_0_0_10"/>
<sequence>MIGLAFWGTSQLMPVTGLFKVDFSTPGTAPVSTCYMVKLPAALNDKIFADPLGVGPAVDGSYFIKRTGNFYSRYHVTGGSGVISYISELGAQGLNGNNIAFHVYSQSSGNNSASGMVNAAIVETSQSVKIRFTQVGTNTADILFNVSATYDFGQGSVFPTVQRTNNVSTFEITADIDTSKSKSFTVSVGVVNIGLGTSGNRVQFYIEILSI</sequence>